<sequence>MYKICCLLALVSILTTSAQAQNKLRLLSYNIRNAKGMDNKTDYDRVAAVLLQTKAPVIALQEVDSVTTRNGKVDVLQLLAQKTKMHAVYGAAIPYQGGKYGIGVLSNEKPLQHYTIPLPGREEERVLLVVEFKKYVVFNTHFSLTEADRLTSVNIINEQAARFQKPIYLLGDFNAEPTSLVLSALQQSWTLLSGTAFTVPATTPNSCIDYIFSRNAKKKKKLSATVINEPMASDHRPVLVETR</sequence>
<evidence type="ECO:0000313" key="3">
    <source>
        <dbReference type="EMBL" id="ANE51408.1"/>
    </source>
</evidence>
<dbReference type="PANTHER" id="PTHR14859">
    <property type="entry name" value="CALCOFLUOR WHITE HYPERSENSITIVE PROTEIN PRECURSOR"/>
    <property type="match status" value="1"/>
</dbReference>
<protein>
    <recommendedName>
        <fullName evidence="2">Endonuclease/exonuclease/phosphatase domain-containing protein</fullName>
    </recommendedName>
</protein>
<dbReference type="STRING" id="1492898.SY85_13740"/>
<dbReference type="Gene3D" id="3.60.10.10">
    <property type="entry name" value="Endonuclease/exonuclease/phosphatase"/>
    <property type="match status" value="1"/>
</dbReference>
<feature type="signal peptide" evidence="1">
    <location>
        <begin position="1"/>
        <end position="20"/>
    </location>
</feature>
<dbReference type="GO" id="GO:0016020">
    <property type="term" value="C:membrane"/>
    <property type="evidence" value="ECO:0007669"/>
    <property type="project" value="GOC"/>
</dbReference>
<accession>A0A172TWQ9</accession>
<dbReference type="PANTHER" id="PTHR14859:SF15">
    <property type="entry name" value="ENDONUCLEASE_EXONUCLEASE_PHOSPHATASE DOMAIN-CONTAINING PROTEIN"/>
    <property type="match status" value="1"/>
</dbReference>
<dbReference type="InterPro" id="IPR051916">
    <property type="entry name" value="GPI-anchor_lipid_remodeler"/>
</dbReference>
<dbReference type="PATRIC" id="fig|1492898.3.peg.2965"/>
<keyword evidence="1" id="KW-0732">Signal</keyword>
<organism evidence="3 4">
    <name type="scientific">Flavisolibacter tropicus</name>
    <dbReference type="NCBI Taxonomy" id="1492898"/>
    <lineage>
        <taxon>Bacteria</taxon>
        <taxon>Pseudomonadati</taxon>
        <taxon>Bacteroidota</taxon>
        <taxon>Chitinophagia</taxon>
        <taxon>Chitinophagales</taxon>
        <taxon>Chitinophagaceae</taxon>
        <taxon>Flavisolibacter</taxon>
    </lineage>
</organism>
<proteinExistence type="predicted"/>
<feature type="domain" description="Endonuclease/exonuclease/phosphatase" evidence="2">
    <location>
        <begin position="27"/>
        <end position="235"/>
    </location>
</feature>
<dbReference type="Pfam" id="PF03372">
    <property type="entry name" value="Exo_endo_phos"/>
    <property type="match status" value="1"/>
</dbReference>
<dbReference type="Proteomes" id="UP000077177">
    <property type="component" value="Chromosome"/>
</dbReference>
<dbReference type="AlphaFoldDB" id="A0A172TWQ9"/>
<gene>
    <name evidence="3" type="ORF">SY85_13740</name>
</gene>
<keyword evidence="4" id="KW-1185">Reference proteome</keyword>
<dbReference type="InterPro" id="IPR036691">
    <property type="entry name" value="Endo/exonu/phosph_ase_sf"/>
</dbReference>
<name>A0A172TWQ9_9BACT</name>
<dbReference type="RefSeq" id="WP_066405403.1">
    <property type="nucleotide sequence ID" value="NZ_CP011390.1"/>
</dbReference>
<dbReference type="EMBL" id="CP011390">
    <property type="protein sequence ID" value="ANE51408.1"/>
    <property type="molecule type" value="Genomic_DNA"/>
</dbReference>
<dbReference type="SUPFAM" id="SSF56219">
    <property type="entry name" value="DNase I-like"/>
    <property type="match status" value="1"/>
</dbReference>
<evidence type="ECO:0000259" key="2">
    <source>
        <dbReference type="Pfam" id="PF03372"/>
    </source>
</evidence>
<reference evidence="4" key="1">
    <citation type="submission" date="2015-01" db="EMBL/GenBank/DDBJ databases">
        <title>Flavisolibacter sp./LCS9/ whole genome sequencing.</title>
        <authorList>
            <person name="Kim M.K."/>
            <person name="Srinivasan S."/>
            <person name="Lee J.-J."/>
        </authorList>
    </citation>
    <scope>NUCLEOTIDE SEQUENCE [LARGE SCALE GENOMIC DNA]</scope>
    <source>
        <strain evidence="4">LCS9</strain>
    </source>
</reference>
<dbReference type="InterPro" id="IPR005135">
    <property type="entry name" value="Endo/exonuclease/phosphatase"/>
</dbReference>
<reference evidence="3 4" key="2">
    <citation type="journal article" date="2016" name="Int. J. Syst. Evol. Microbiol.">
        <title>Flavisolibacter tropicus sp. nov., isolated from tropical soil.</title>
        <authorList>
            <person name="Lee J.J."/>
            <person name="Kang M.S."/>
            <person name="Kim G.S."/>
            <person name="Lee C.S."/>
            <person name="Lim S."/>
            <person name="Lee J."/>
            <person name="Roh S.H."/>
            <person name="Kang H."/>
            <person name="Ha J.M."/>
            <person name="Bae S."/>
            <person name="Jung H.Y."/>
            <person name="Kim M.K."/>
        </authorList>
    </citation>
    <scope>NUCLEOTIDE SEQUENCE [LARGE SCALE GENOMIC DNA]</scope>
    <source>
        <strain evidence="3 4">LCS9</strain>
    </source>
</reference>
<evidence type="ECO:0000256" key="1">
    <source>
        <dbReference type="SAM" id="SignalP"/>
    </source>
</evidence>
<evidence type="ECO:0000313" key="4">
    <source>
        <dbReference type="Proteomes" id="UP000077177"/>
    </source>
</evidence>
<feature type="chain" id="PRO_5008001275" description="Endonuclease/exonuclease/phosphatase domain-containing protein" evidence="1">
    <location>
        <begin position="21"/>
        <end position="243"/>
    </location>
</feature>
<dbReference type="KEGG" id="fla:SY85_13740"/>
<dbReference type="GO" id="GO:0006506">
    <property type="term" value="P:GPI anchor biosynthetic process"/>
    <property type="evidence" value="ECO:0007669"/>
    <property type="project" value="TreeGrafter"/>
</dbReference>
<dbReference type="GO" id="GO:0003824">
    <property type="term" value="F:catalytic activity"/>
    <property type="evidence" value="ECO:0007669"/>
    <property type="project" value="InterPro"/>
</dbReference>